<keyword evidence="1" id="KW-0677">Repeat</keyword>
<evidence type="ECO:0000313" key="4">
    <source>
        <dbReference type="EnsemblMetazoa" id="XP_030851722"/>
    </source>
</evidence>
<dbReference type="GO" id="GO:0016020">
    <property type="term" value="C:membrane"/>
    <property type="evidence" value="ECO:0007669"/>
    <property type="project" value="UniProtKB-SubCell"/>
</dbReference>
<dbReference type="EnsemblMetazoa" id="XM_030995862">
    <property type="protein sequence ID" value="XP_030851722"/>
    <property type="gene ID" value="LOC115928554"/>
</dbReference>
<evidence type="ECO:0000259" key="3">
    <source>
        <dbReference type="PROSITE" id="PS50835"/>
    </source>
</evidence>
<proteinExistence type="predicted"/>
<dbReference type="RefSeq" id="XP_030851722.1">
    <property type="nucleotide sequence ID" value="XM_030995862.1"/>
</dbReference>
<accession>A0A7M7PJQ4</accession>
<reference evidence="4" key="2">
    <citation type="submission" date="2021-01" db="UniProtKB">
        <authorList>
            <consortium name="EnsemblMetazoa"/>
        </authorList>
    </citation>
    <scope>IDENTIFICATION</scope>
</reference>
<dbReference type="InterPro" id="IPR013098">
    <property type="entry name" value="Ig_I-set"/>
</dbReference>
<dbReference type="InterPro" id="IPR036179">
    <property type="entry name" value="Ig-like_dom_sf"/>
</dbReference>
<feature type="domain" description="Ig-like" evidence="3">
    <location>
        <begin position="41"/>
        <end position="131"/>
    </location>
</feature>
<name>A0A7M7PJQ4_STRPU</name>
<dbReference type="PROSITE" id="PS50835">
    <property type="entry name" value="IG_LIKE"/>
    <property type="match status" value="1"/>
</dbReference>
<evidence type="ECO:0000256" key="2">
    <source>
        <dbReference type="ARBA" id="ARBA00023157"/>
    </source>
</evidence>
<dbReference type="AlphaFoldDB" id="A0A7M7PJQ4"/>
<keyword evidence="2" id="KW-1015">Disulfide bond</keyword>
<dbReference type="InParanoid" id="A0A7M7PJQ4"/>
<dbReference type="InterPro" id="IPR013783">
    <property type="entry name" value="Ig-like_fold"/>
</dbReference>
<dbReference type="InterPro" id="IPR007110">
    <property type="entry name" value="Ig-like_dom"/>
</dbReference>
<dbReference type="Gene3D" id="2.60.40.10">
    <property type="entry name" value="Immunoglobulins"/>
    <property type="match status" value="1"/>
</dbReference>
<evidence type="ECO:0000313" key="5">
    <source>
        <dbReference type="Proteomes" id="UP000007110"/>
    </source>
</evidence>
<reference evidence="5" key="1">
    <citation type="submission" date="2015-02" db="EMBL/GenBank/DDBJ databases">
        <title>Genome sequencing for Strongylocentrotus purpuratus.</title>
        <authorList>
            <person name="Murali S."/>
            <person name="Liu Y."/>
            <person name="Vee V."/>
            <person name="English A."/>
            <person name="Wang M."/>
            <person name="Skinner E."/>
            <person name="Han Y."/>
            <person name="Muzny D.M."/>
            <person name="Worley K.C."/>
            <person name="Gibbs R.A."/>
        </authorList>
    </citation>
    <scope>NUCLEOTIDE SEQUENCE</scope>
</reference>
<dbReference type="KEGG" id="spu:115928554"/>
<dbReference type="FunFam" id="2.60.40.10:FF:000023">
    <property type="entry name" value="receptor-type tyrosine-protein phosphatase delta isoform X2"/>
    <property type="match status" value="1"/>
</dbReference>
<sequence length="148" mass="16016">MCSLGWDQVRGCCWCYQGGIVGEHGLIEVSDSAVGVSMDAPPVITLGLTDEGGIDEGAATFFCKATGDPAPTFEWYRNKKKVRGLRYQIVETEGGSVLRITPLRLDRDNDQSVVCEASNDDGTATTQARLTVTQVLYISLPIFIVIPT</sequence>
<keyword evidence="5" id="KW-1185">Reference proteome</keyword>
<dbReference type="GeneID" id="115928554"/>
<dbReference type="OrthoDB" id="10253954at2759"/>
<evidence type="ECO:0000256" key="1">
    <source>
        <dbReference type="ARBA" id="ARBA00022737"/>
    </source>
</evidence>
<dbReference type="PANTHER" id="PTHR44170">
    <property type="entry name" value="PROTEIN SIDEKICK"/>
    <property type="match status" value="1"/>
</dbReference>
<protein>
    <recommendedName>
        <fullName evidence="3">Ig-like domain-containing protein</fullName>
    </recommendedName>
</protein>
<dbReference type="PANTHER" id="PTHR44170:SF6">
    <property type="entry name" value="CONTACTIN"/>
    <property type="match status" value="1"/>
</dbReference>
<dbReference type="SUPFAM" id="SSF48726">
    <property type="entry name" value="Immunoglobulin"/>
    <property type="match status" value="1"/>
</dbReference>
<organism evidence="4 5">
    <name type="scientific">Strongylocentrotus purpuratus</name>
    <name type="common">Purple sea urchin</name>
    <dbReference type="NCBI Taxonomy" id="7668"/>
    <lineage>
        <taxon>Eukaryota</taxon>
        <taxon>Metazoa</taxon>
        <taxon>Echinodermata</taxon>
        <taxon>Eleutherozoa</taxon>
        <taxon>Echinozoa</taxon>
        <taxon>Echinoidea</taxon>
        <taxon>Euechinoidea</taxon>
        <taxon>Echinacea</taxon>
        <taxon>Camarodonta</taxon>
        <taxon>Echinidea</taxon>
        <taxon>Strongylocentrotidae</taxon>
        <taxon>Strongylocentrotus</taxon>
    </lineage>
</organism>
<dbReference type="Pfam" id="PF07679">
    <property type="entry name" value="I-set"/>
    <property type="match status" value="1"/>
</dbReference>
<dbReference type="Proteomes" id="UP000007110">
    <property type="component" value="Unassembled WGS sequence"/>
</dbReference>